<gene>
    <name evidence="1" type="ORF">KK1_017099</name>
</gene>
<dbReference type="Proteomes" id="UP000075243">
    <property type="component" value="Chromosome 8"/>
</dbReference>
<sequence>PWKNALVINVLEKILSFKAIESKINHDWVKVGFFRIIDLPNDYFLVCCLMDIGFQGSPFTWRCGQIFERLDRSLANYEWRVAFPEAYIITRKILFNVAIFTSVP</sequence>
<evidence type="ECO:0000313" key="2">
    <source>
        <dbReference type="Proteomes" id="UP000075243"/>
    </source>
</evidence>
<feature type="non-terminal residue" evidence="1">
    <location>
        <position position="1"/>
    </location>
</feature>
<keyword evidence="2" id="KW-1185">Reference proteome</keyword>
<organism evidence="1 2">
    <name type="scientific">Cajanus cajan</name>
    <name type="common">Pigeon pea</name>
    <name type="synonym">Cajanus indicus</name>
    <dbReference type="NCBI Taxonomy" id="3821"/>
    <lineage>
        <taxon>Eukaryota</taxon>
        <taxon>Viridiplantae</taxon>
        <taxon>Streptophyta</taxon>
        <taxon>Embryophyta</taxon>
        <taxon>Tracheophyta</taxon>
        <taxon>Spermatophyta</taxon>
        <taxon>Magnoliopsida</taxon>
        <taxon>eudicotyledons</taxon>
        <taxon>Gunneridae</taxon>
        <taxon>Pentapetalae</taxon>
        <taxon>rosids</taxon>
        <taxon>fabids</taxon>
        <taxon>Fabales</taxon>
        <taxon>Fabaceae</taxon>
        <taxon>Papilionoideae</taxon>
        <taxon>50 kb inversion clade</taxon>
        <taxon>NPAAA clade</taxon>
        <taxon>indigoferoid/millettioid clade</taxon>
        <taxon>Phaseoleae</taxon>
        <taxon>Cajanus</taxon>
    </lineage>
</organism>
<dbReference type="EMBL" id="CM003610">
    <property type="protein sequence ID" value="KYP62561.1"/>
    <property type="molecule type" value="Genomic_DNA"/>
</dbReference>
<evidence type="ECO:0008006" key="3">
    <source>
        <dbReference type="Google" id="ProtNLM"/>
    </source>
</evidence>
<reference evidence="1 2" key="1">
    <citation type="journal article" date="2012" name="Nat. Biotechnol.">
        <title>Draft genome sequence of pigeonpea (Cajanus cajan), an orphan legume crop of resource-poor farmers.</title>
        <authorList>
            <person name="Varshney R.K."/>
            <person name="Chen W."/>
            <person name="Li Y."/>
            <person name="Bharti A.K."/>
            <person name="Saxena R.K."/>
            <person name="Schlueter J.A."/>
            <person name="Donoghue M.T."/>
            <person name="Azam S."/>
            <person name="Fan G."/>
            <person name="Whaley A.M."/>
            <person name="Farmer A.D."/>
            <person name="Sheridan J."/>
            <person name="Iwata A."/>
            <person name="Tuteja R."/>
            <person name="Penmetsa R.V."/>
            <person name="Wu W."/>
            <person name="Upadhyaya H.D."/>
            <person name="Yang S.P."/>
            <person name="Shah T."/>
            <person name="Saxena K.B."/>
            <person name="Michael T."/>
            <person name="McCombie W.R."/>
            <person name="Yang B."/>
            <person name="Zhang G."/>
            <person name="Yang H."/>
            <person name="Wang J."/>
            <person name="Spillane C."/>
            <person name="Cook D.R."/>
            <person name="May G.D."/>
            <person name="Xu X."/>
            <person name="Jackson S.A."/>
        </authorList>
    </citation>
    <scope>NUCLEOTIDE SEQUENCE [LARGE SCALE GENOMIC DNA]</scope>
    <source>
        <strain evidence="2">cv. Asha</strain>
    </source>
</reference>
<name>A0A151T6A9_CAJCA</name>
<dbReference type="AlphaFoldDB" id="A0A151T6A9"/>
<accession>A0A151T6A9</accession>
<dbReference type="Gramene" id="C.cajan_16613.t">
    <property type="protein sequence ID" value="C.cajan_16613.t"/>
    <property type="gene ID" value="C.cajan_16613"/>
</dbReference>
<protein>
    <recommendedName>
        <fullName evidence="3">DUF4283 domain-containing protein</fullName>
    </recommendedName>
</protein>
<evidence type="ECO:0000313" key="1">
    <source>
        <dbReference type="EMBL" id="KYP62561.1"/>
    </source>
</evidence>
<proteinExistence type="predicted"/>